<keyword evidence="18" id="KW-1185">Reference proteome</keyword>
<evidence type="ECO:0000256" key="2">
    <source>
        <dbReference type="ARBA" id="ARBA00004286"/>
    </source>
</evidence>
<dbReference type="InterPro" id="IPR053902">
    <property type="entry name" value="IL33_C"/>
</dbReference>
<comment type="function">
    <text evidence="14">In quiescent endothelia the uncleaved form is constitutively and abundantly expressed, and acts as a chromatin-associated nuclear factor with transcriptional repressor properties, it may sequester nuclear NF-kappaB/RELA, lowering expression of its targets. This form is rapidely lost upon angiogenic or pro-inflammatory activation.</text>
</comment>
<dbReference type="GO" id="GO:0045944">
    <property type="term" value="P:positive regulation of transcription by RNA polymerase II"/>
    <property type="evidence" value="ECO:0007669"/>
    <property type="project" value="Ensembl"/>
</dbReference>
<evidence type="ECO:0000256" key="9">
    <source>
        <dbReference type="ARBA" id="ARBA00022514"/>
    </source>
</evidence>
<dbReference type="CDD" id="cd23299">
    <property type="entry name" value="beta-trefoil_IL33"/>
    <property type="match status" value="1"/>
</dbReference>
<dbReference type="GO" id="GO:0005654">
    <property type="term" value="C:nucleoplasm"/>
    <property type="evidence" value="ECO:0007669"/>
    <property type="project" value="Ensembl"/>
</dbReference>
<keyword evidence="9" id="KW-0202">Cytokine</keyword>
<evidence type="ECO:0000256" key="11">
    <source>
        <dbReference type="ARBA" id="ARBA00023163"/>
    </source>
</evidence>
<evidence type="ECO:0000256" key="4">
    <source>
        <dbReference type="ARBA" id="ARBA00004613"/>
    </source>
</evidence>
<evidence type="ECO:0000256" key="10">
    <source>
        <dbReference type="ARBA" id="ARBA00022525"/>
    </source>
</evidence>
<dbReference type="GeneTree" id="ENSGT00390000005185"/>
<evidence type="ECO:0000256" key="5">
    <source>
        <dbReference type="ARBA" id="ARBA00007933"/>
    </source>
</evidence>
<dbReference type="FunFam" id="2.80.10.50:FF:000052">
    <property type="entry name" value="Interleukin 33"/>
    <property type="match status" value="1"/>
</dbReference>
<dbReference type="Pfam" id="PF15095">
    <property type="entry name" value="IL33_bt"/>
    <property type="match status" value="1"/>
</dbReference>
<dbReference type="GO" id="GO:0002282">
    <property type="term" value="P:microglial cell activation involved in immune response"/>
    <property type="evidence" value="ECO:0007669"/>
    <property type="project" value="Ensembl"/>
</dbReference>
<dbReference type="GO" id="GO:1900017">
    <property type="term" value="P:positive regulation of cytokine production involved in inflammatory response"/>
    <property type="evidence" value="ECO:0007669"/>
    <property type="project" value="Ensembl"/>
</dbReference>
<dbReference type="GO" id="GO:0042092">
    <property type="term" value="P:type 2 immune response"/>
    <property type="evidence" value="ECO:0007669"/>
    <property type="project" value="Ensembl"/>
</dbReference>
<keyword evidence="13" id="KW-0968">Cytoplasmic vesicle</keyword>
<accession>A0A8C8TCV0</accession>
<keyword evidence="7" id="KW-0158">Chromosome</keyword>
<dbReference type="PANTHER" id="PTHR21114:SF0">
    <property type="entry name" value="INTERLEUKIN-33"/>
    <property type="match status" value="1"/>
</dbReference>
<dbReference type="InterPro" id="IPR026145">
    <property type="entry name" value="IL-33"/>
</dbReference>
<evidence type="ECO:0000256" key="14">
    <source>
        <dbReference type="ARBA" id="ARBA00045203"/>
    </source>
</evidence>
<keyword evidence="11" id="KW-0804">Transcription</keyword>
<dbReference type="Gene3D" id="2.80.10.50">
    <property type="match status" value="1"/>
</dbReference>
<dbReference type="GO" id="GO:0006606">
    <property type="term" value="P:protein import into nucleus"/>
    <property type="evidence" value="ECO:0007669"/>
    <property type="project" value="Ensembl"/>
</dbReference>
<dbReference type="GO" id="GO:0051897">
    <property type="term" value="P:positive regulation of phosphatidylinositol 3-kinase/protein kinase B signal transduction"/>
    <property type="evidence" value="ECO:0007669"/>
    <property type="project" value="Ensembl"/>
</dbReference>
<dbReference type="GO" id="GO:0032436">
    <property type="term" value="P:positive regulation of proteasomal ubiquitin-dependent protein catabolic process"/>
    <property type="evidence" value="ECO:0007669"/>
    <property type="project" value="Ensembl"/>
</dbReference>
<evidence type="ECO:0000256" key="8">
    <source>
        <dbReference type="ARBA" id="ARBA00022490"/>
    </source>
</evidence>
<dbReference type="GO" id="GO:0032754">
    <property type="term" value="P:positive regulation of interleukin-5 production"/>
    <property type="evidence" value="ECO:0007669"/>
    <property type="project" value="Ensembl"/>
</dbReference>
<evidence type="ECO:0000313" key="17">
    <source>
        <dbReference type="Ensembl" id="ENSPEMP00000008850.1"/>
    </source>
</evidence>
<protein>
    <recommendedName>
        <fullName evidence="6">Interleukin-33</fullName>
    </recommendedName>
</protein>
<dbReference type="GO" id="GO:0005125">
    <property type="term" value="F:cytokine activity"/>
    <property type="evidence" value="ECO:0007669"/>
    <property type="project" value="UniProtKB-KW"/>
</dbReference>
<dbReference type="GO" id="GO:0010186">
    <property type="term" value="P:positive regulation of cellular defense response"/>
    <property type="evidence" value="ECO:0007669"/>
    <property type="project" value="Ensembl"/>
</dbReference>
<name>A0A8C8TCV0_PERMB</name>
<dbReference type="GO" id="GO:0030225">
    <property type="term" value="P:macrophage differentiation"/>
    <property type="evidence" value="ECO:0007669"/>
    <property type="project" value="Ensembl"/>
</dbReference>
<dbReference type="Proteomes" id="UP000694547">
    <property type="component" value="Chromosome 1"/>
</dbReference>
<dbReference type="GO" id="GO:0000122">
    <property type="term" value="P:negative regulation of transcription by RNA polymerase II"/>
    <property type="evidence" value="ECO:0007669"/>
    <property type="project" value="Ensembl"/>
</dbReference>
<dbReference type="GO" id="GO:0032755">
    <property type="term" value="P:positive regulation of interleukin-6 production"/>
    <property type="evidence" value="ECO:0007669"/>
    <property type="project" value="Ensembl"/>
</dbReference>
<proteinExistence type="inferred from homology"/>
<dbReference type="GO" id="GO:0032736">
    <property type="term" value="P:positive regulation of interleukin-13 production"/>
    <property type="evidence" value="ECO:0007669"/>
    <property type="project" value="Ensembl"/>
</dbReference>
<keyword evidence="10" id="KW-0964">Secreted</keyword>
<dbReference type="GO" id="GO:0045348">
    <property type="term" value="P:positive regulation of MHC class II biosynthetic process"/>
    <property type="evidence" value="ECO:0007669"/>
    <property type="project" value="Ensembl"/>
</dbReference>
<evidence type="ECO:0000313" key="18">
    <source>
        <dbReference type="Proteomes" id="UP000694547"/>
    </source>
</evidence>
<dbReference type="GO" id="GO:0002112">
    <property type="term" value="F:interleukin-33 receptor binding"/>
    <property type="evidence" value="ECO:0007669"/>
    <property type="project" value="Ensembl"/>
</dbReference>
<dbReference type="GO" id="GO:0120042">
    <property type="term" value="P:negative regulation of macrophage proliferation"/>
    <property type="evidence" value="ECO:0007669"/>
    <property type="project" value="Ensembl"/>
</dbReference>
<comment type="similarity">
    <text evidence="5">Belongs to the IL-1 family. Highly divergent.</text>
</comment>
<dbReference type="GO" id="GO:0032753">
    <property type="term" value="P:positive regulation of interleukin-4 production"/>
    <property type="evidence" value="ECO:0007669"/>
    <property type="project" value="Ensembl"/>
</dbReference>
<dbReference type="GO" id="GO:0002686">
    <property type="term" value="P:negative regulation of leukocyte migration"/>
    <property type="evidence" value="ECO:0007669"/>
    <property type="project" value="Ensembl"/>
</dbReference>
<dbReference type="AlphaFoldDB" id="A0A8C8TCV0"/>
<dbReference type="GO" id="GO:0043491">
    <property type="term" value="P:phosphatidylinositol 3-kinase/protein kinase B signal transduction"/>
    <property type="evidence" value="ECO:0007669"/>
    <property type="project" value="Ensembl"/>
</dbReference>
<reference evidence="17" key="2">
    <citation type="submission" date="2025-08" db="UniProtKB">
        <authorList>
            <consortium name="Ensembl"/>
        </authorList>
    </citation>
    <scope>IDENTIFICATION</scope>
</reference>
<keyword evidence="8" id="KW-0963">Cytoplasm</keyword>
<dbReference type="GO" id="GO:0106015">
    <property type="term" value="P:negative regulation of inflammatory response to wounding"/>
    <property type="evidence" value="ECO:0007669"/>
    <property type="project" value="Ensembl"/>
</dbReference>
<reference evidence="17" key="3">
    <citation type="submission" date="2025-09" db="UniProtKB">
        <authorList>
            <consortium name="Ensembl"/>
        </authorList>
    </citation>
    <scope>IDENTIFICATION</scope>
</reference>
<feature type="domain" description="Interleukin 33 C-terminal" evidence="16">
    <location>
        <begin position="115"/>
        <end position="268"/>
    </location>
</feature>
<comment type="subunit">
    <text evidence="15">Forms a 1:1:1 heterotrimeric complex with its primary high-affinity receptor IL1RL1 and the coreceptor IL1RAP. Interacts with cargo receptor TMED10; the interaction mediates the translocation from the cytoplasm into the ERGIC (endoplasmic reticulum-Golgi intermediate compartment) and thereby secretion.</text>
</comment>
<dbReference type="GO" id="GO:0005694">
    <property type="term" value="C:chromosome"/>
    <property type="evidence" value="ECO:0007669"/>
    <property type="project" value="UniProtKB-SubCell"/>
</dbReference>
<dbReference type="GO" id="GO:0032689">
    <property type="term" value="P:negative regulation of type II interferon production"/>
    <property type="evidence" value="ECO:0007669"/>
    <property type="project" value="Ensembl"/>
</dbReference>
<dbReference type="GO" id="GO:0043032">
    <property type="term" value="P:positive regulation of macrophage activation"/>
    <property type="evidence" value="ECO:0007669"/>
    <property type="project" value="Ensembl"/>
</dbReference>
<dbReference type="GO" id="GO:0045345">
    <property type="term" value="P:positive regulation of MHC class I biosynthetic process"/>
    <property type="evidence" value="ECO:0007669"/>
    <property type="project" value="Ensembl"/>
</dbReference>
<dbReference type="GO" id="GO:0051607">
    <property type="term" value="P:defense response to virus"/>
    <property type="evidence" value="ECO:0007669"/>
    <property type="project" value="Ensembl"/>
</dbReference>
<dbReference type="GO" id="GO:0002830">
    <property type="term" value="P:positive regulation of type 2 immune response"/>
    <property type="evidence" value="ECO:0007669"/>
    <property type="project" value="Ensembl"/>
</dbReference>
<dbReference type="GO" id="GO:0050729">
    <property type="term" value="P:positive regulation of inflammatory response"/>
    <property type="evidence" value="ECO:0007669"/>
    <property type="project" value="Ensembl"/>
</dbReference>
<dbReference type="GO" id="GO:0005615">
    <property type="term" value="C:extracellular space"/>
    <property type="evidence" value="ECO:0007669"/>
    <property type="project" value="UniProtKB-KW"/>
</dbReference>
<evidence type="ECO:0000259" key="16">
    <source>
        <dbReference type="Pfam" id="PF15095"/>
    </source>
</evidence>
<evidence type="ECO:0000256" key="3">
    <source>
        <dbReference type="ARBA" id="ARBA00004398"/>
    </source>
</evidence>
<dbReference type="GO" id="GO:0010560">
    <property type="term" value="P:positive regulation of glycoprotein biosynthetic process"/>
    <property type="evidence" value="ECO:0007669"/>
    <property type="project" value="Ensembl"/>
</dbReference>
<evidence type="ECO:0000256" key="7">
    <source>
        <dbReference type="ARBA" id="ARBA00022454"/>
    </source>
</evidence>
<reference evidence="17 18" key="1">
    <citation type="submission" date="2018-10" db="EMBL/GenBank/DDBJ databases">
        <title>Improved assembly of the deer mouse Peromyscus maniculatus genome.</title>
        <authorList>
            <person name="Lassance J.-M."/>
            <person name="Hoekstra H.E."/>
        </authorList>
    </citation>
    <scope>NUCLEOTIDE SEQUENCE [LARGE SCALE GENOMIC DNA]</scope>
</reference>
<evidence type="ECO:0000256" key="12">
    <source>
        <dbReference type="ARBA" id="ARBA00023242"/>
    </source>
</evidence>
<dbReference type="GO" id="GO:0090594">
    <property type="term" value="P:inflammatory response to wounding"/>
    <property type="evidence" value="ECO:0007669"/>
    <property type="project" value="Ensembl"/>
</dbReference>
<dbReference type="Ensembl" id="ENSPEMT00000013015.2">
    <property type="protein sequence ID" value="ENSPEMP00000008850.1"/>
    <property type="gene ID" value="ENSPEMG00000010337.2"/>
</dbReference>
<organism evidence="17 18">
    <name type="scientific">Peromyscus maniculatus bairdii</name>
    <name type="common">Prairie deer mouse</name>
    <dbReference type="NCBI Taxonomy" id="230844"/>
    <lineage>
        <taxon>Eukaryota</taxon>
        <taxon>Metazoa</taxon>
        <taxon>Chordata</taxon>
        <taxon>Craniata</taxon>
        <taxon>Vertebrata</taxon>
        <taxon>Euteleostomi</taxon>
        <taxon>Mammalia</taxon>
        <taxon>Eutheria</taxon>
        <taxon>Euarchontoglires</taxon>
        <taxon>Glires</taxon>
        <taxon>Rodentia</taxon>
        <taxon>Myomorpha</taxon>
        <taxon>Muroidea</taxon>
        <taxon>Cricetidae</taxon>
        <taxon>Neotominae</taxon>
        <taxon>Peromyscus</taxon>
    </lineage>
</organism>
<dbReference type="GO" id="GO:0010467">
    <property type="term" value="P:gene expression"/>
    <property type="evidence" value="ECO:0007669"/>
    <property type="project" value="Ensembl"/>
</dbReference>
<dbReference type="GO" id="GO:0038172">
    <property type="term" value="P:interleukin-33-mediated signaling pathway"/>
    <property type="evidence" value="ECO:0007669"/>
    <property type="project" value="Ensembl"/>
</dbReference>
<dbReference type="GO" id="GO:0061518">
    <property type="term" value="P:microglial cell proliferation"/>
    <property type="evidence" value="ECO:0007669"/>
    <property type="project" value="Ensembl"/>
</dbReference>
<dbReference type="GO" id="GO:0030133">
    <property type="term" value="C:transport vesicle"/>
    <property type="evidence" value="ECO:0007669"/>
    <property type="project" value="UniProtKB-SubCell"/>
</dbReference>
<comment type="subcellular location">
    <subcellularLocation>
        <location evidence="2">Chromosome</location>
    </subcellularLocation>
    <subcellularLocation>
        <location evidence="3">Cytoplasmic vesicle</location>
        <location evidence="3">Secretory vesicle</location>
    </subcellularLocation>
    <subcellularLocation>
        <location evidence="1">Nucleus</location>
    </subcellularLocation>
    <subcellularLocation>
        <location evidence="4">Secreted</location>
    </subcellularLocation>
</comment>
<dbReference type="GO" id="GO:0032760">
    <property type="term" value="P:positive regulation of tumor necrosis factor production"/>
    <property type="evidence" value="ECO:0007669"/>
    <property type="project" value="Ensembl"/>
</dbReference>
<evidence type="ECO:0000256" key="1">
    <source>
        <dbReference type="ARBA" id="ARBA00004123"/>
    </source>
</evidence>
<dbReference type="GO" id="GO:0140367">
    <property type="term" value="P:antibacterial innate immune response"/>
    <property type="evidence" value="ECO:0007669"/>
    <property type="project" value="Ensembl"/>
</dbReference>
<evidence type="ECO:0000256" key="13">
    <source>
        <dbReference type="ARBA" id="ARBA00023329"/>
    </source>
</evidence>
<dbReference type="GO" id="GO:0097191">
    <property type="term" value="P:extrinsic apoptotic signaling pathway"/>
    <property type="evidence" value="ECO:0007669"/>
    <property type="project" value="Ensembl"/>
</dbReference>
<evidence type="ECO:0000256" key="15">
    <source>
        <dbReference type="ARBA" id="ARBA00046367"/>
    </source>
</evidence>
<evidence type="ECO:0000256" key="6">
    <source>
        <dbReference type="ARBA" id="ARBA00016804"/>
    </source>
</evidence>
<dbReference type="PANTHER" id="PTHR21114">
    <property type="entry name" value="DVS27 PROTEIN"/>
    <property type="match status" value="1"/>
</dbReference>
<sequence>MGPTMRYSTSKMSSAKLSSAAGKALVKPCKPRRSQQKTKEICHVYYMRLRSGLTIRKEACYFEKEPIQGYSLKSGRKREGNFPAYPRDAMKRSMLNTPNFQECAADLPVRESIRGISLFTESCASLSTYDDQSVCFKVLENGRYVINVEDSGKDQEKDKMLLRYYESPHPSNESGDGVDGKLLMVNMSPIKDTDIRLKANDEDHSVELQKCQVPLPDQVYFVLHRKSSDYVLFECKKKPGTYIGVKDNQLALIEEEDEDNKNIMFKLSKV</sequence>
<dbReference type="GO" id="GO:0002826">
    <property type="term" value="P:negative regulation of T-helper 1 type immune response"/>
    <property type="evidence" value="ECO:0007669"/>
    <property type="project" value="Ensembl"/>
</dbReference>
<dbReference type="GO" id="GO:0032722">
    <property type="term" value="P:positive regulation of chemokine production"/>
    <property type="evidence" value="ECO:0007669"/>
    <property type="project" value="Ensembl"/>
</dbReference>
<dbReference type="GO" id="GO:0002639">
    <property type="term" value="P:positive regulation of immunoglobulin production"/>
    <property type="evidence" value="ECO:0007669"/>
    <property type="project" value="Ensembl"/>
</dbReference>
<keyword evidence="12" id="KW-0539">Nucleus</keyword>
<dbReference type="GO" id="GO:0002638">
    <property type="term" value="P:negative regulation of immunoglobulin production"/>
    <property type="evidence" value="ECO:0007669"/>
    <property type="project" value="Ensembl"/>
</dbReference>